<dbReference type="InterPro" id="IPR027417">
    <property type="entry name" value="P-loop_NTPase"/>
</dbReference>
<comment type="caution">
    <text evidence="1">The sequence shown here is derived from an EMBL/GenBank/DDBJ whole genome shotgun (WGS) entry which is preliminary data.</text>
</comment>
<proteinExistence type="predicted"/>
<dbReference type="EMBL" id="BIMR01000094">
    <property type="protein sequence ID" value="GCE76408.1"/>
    <property type="molecule type" value="Genomic_DNA"/>
</dbReference>
<dbReference type="Pfam" id="PF07931">
    <property type="entry name" value="CPT"/>
    <property type="match status" value="1"/>
</dbReference>
<dbReference type="Gene3D" id="3.40.50.300">
    <property type="entry name" value="P-loop containing nucleotide triphosphate hydrolases"/>
    <property type="match status" value="1"/>
</dbReference>
<evidence type="ECO:0008006" key="3">
    <source>
        <dbReference type="Google" id="ProtNLM"/>
    </source>
</evidence>
<dbReference type="AlphaFoldDB" id="A0A402DQM4"/>
<reference evidence="1 2" key="1">
    <citation type="submission" date="2019-01" db="EMBL/GenBank/DDBJ databases">
        <title>Draft genome sequence of Cellulomonas takizawaensis strain TKZ-21.</title>
        <authorList>
            <person name="Yamamura H."/>
            <person name="Hayashi T."/>
            <person name="Hamada M."/>
            <person name="Serisawa Y."/>
            <person name="Matsuyama K."/>
            <person name="Nakagawa Y."/>
            <person name="Otoguro M."/>
            <person name="Yanagida F."/>
            <person name="Hayakawa M."/>
        </authorList>
    </citation>
    <scope>NUCLEOTIDE SEQUENCE [LARGE SCALE GENOMIC DNA]</scope>
    <source>
        <strain evidence="1 2">NBRC12680</strain>
    </source>
</reference>
<dbReference type="Proteomes" id="UP000289954">
    <property type="component" value="Unassembled WGS sequence"/>
</dbReference>
<dbReference type="OrthoDB" id="3538329at2"/>
<protein>
    <recommendedName>
        <fullName evidence="3">Chloramphenicol phosphotransferase</fullName>
    </recommendedName>
</protein>
<organism evidence="1 2">
    <name type="scientific">Cellulomonas biazotea</name>
    <dbReference type="NCBI Taxonomy" id="1709"/>
    <lineage>
        <taxon>Bacteria</taxon>
        <taxon>Bacillati</taxon>
        <taxon>Actinomycetota</taxon>
        <taxon>Actinomycetes</taxon>
        <taxon>Micrococcales</taxon>
        <taxon>Cellulomonadaceae</taxon>
        <taxon>Cellulomonas</taxon>
    </lineage>
</organism>
<gene>
    <name evidence="1" type="ORF">CBZ_14640</name>
</gene>
<evidence type="ECO:0000313" key="2">
    <source>
        <dbReference type="Proteomes" id="UP000289954"/>
    </source>
</evidence>
<evidence type="ECO:0000313" key="1">
    <source>
        <dbReference type="EMBL" id="GCE76408.1"/>
    </source>
</evidence>
<keyword evidence="2" id="KW-1185">Reference proteome</keyword>
<name>A0A402DQM4_9CELL</name>
<sequence>MRPSCLPAATSPDTAAVAQAETVHRGVRYDLEVDTSVASPDECARTILTALAAR</sequence>
<dbReference type="RefSeq" id="WP_130781002.1">
    <property type="nucleotide sequence ID" value="NZ_BIMR01000094.1"/>
</dbReference>
<accession>A0A402DQM4</accession>